<reference evidence="1" key="1">
    <citation type="submission" date="2018-02" db="EMBL/GenBank/DDBJ databases">
        <title>Rhizophora mucronata_Transcriptome.</title>
        <authorList>
            <person name="Meera S.P."/>
            <person name="Sreeshan A."/>
            <person name="Augustine A."/>
        </authorList>
    </citation>
    <scope>NUCLEOTIDE SEQUENCE</scope>
    <source>
        <tissue evidence="1">Leaf</tissue>
    </source>
</reference>
<proteinExistence type="predicted"/>
<protein>
    <submittedName>
        <fullName evidence="1">Uncharacterized protein</fullName>
    </submittedName>
</protein>
<organism evidence="1">
    <name type="scientific">Rhizophora mucronata</name>
    <name type="common">Asiatic mangrove</name>
    <dbReference type="NCBI Taxonomy" id="61149"/>
    <lineage>
        <taxon>Eukaryota</taxon>
        <taxon>Viridiplantae</taxon>
        <taxon>Streptophyta</taxon>
        <taxon>Embryophyta</taxon>
        <taxon>Tracheophyta</taxon>
        <taxon>Spermatophyta</taxon>
        <taxon>Magnoliopsida</taxon>
        <taxon>eudicotyledons</taxon>
        <taxon>Gunneridae</taxon>
        <taxon>Pentapetalae</taxon>
        <taxon>rosids</taxon>
        <taxon>fabids</taxon>
        <taxon>Malpighiales</taxon>
        <taxon>Rhizophoraceae</taxon>
        <taxon>Rhizophora</taxon>
    </lineage>
</organism>
<sequence>MPPKSIPSCMLARLDNHGSCNIHMQHSNLTASRIRGIFKWKESYHLMATLPSLLLWDLSIQFQFLAMLSQMMHSMTY</sequence>
<accession>A0A2P2Q7C7</accession>
<evidence type="ECO:0000313" key="1">
    <source>
        <dbReference type="EMBL" id="MBX62881.1"/>
    </source>
</evidence>
<name>A0A2P2Q7C7_RHIMU</name>
<dbReference type="EMBL" id="GGEC01082397">
    <property type="protein sequence ID" value="MBX62881.1"/>
    <property type="molecule type" value="Transcribed_RNA"/>
</dbReference>
<dbReference type="AlphaFoldDB" id="A0A2P2Q7C7"/>